<evidence type="ECO:0000313" key="3">
    <source>
        <dbReference type="EMBL" id="QCD80039.1"/>
    </source>
</evidence>
<dbReference type="EMBL" id="CP039346">
    <property type="protein sequence ID" value="QCD80039.1"/>
    <property type="molecule type" value="Genomic_DNA"/>
</dbReference>
<dbReference type="Gene3D" id="3.40.50.720">
    <property type="entry name" value="NAD(P)-binding Rossmann-like Domain"/>
    <property type="match status" value="2"/>
</dbReference>
<dbReference type="SUPFAM" id="SSF51735">
    <property type="entry name" value="NAD(P)-binding Rossmann-fold domains"/>
    <property type="match status" value="2"/>
</dbReference>
<organism evidence="3 4">
    <name type="scientific">Vigna unguiculata</name>
    <name type="common">Cowpea</name>
    <dbReference type="NCBI Taxonomy" id="3917"/>
    <lineage>
        <taxon>Eukaryota</taxon>
        <taxon>Viridiplantae</taxon>
        <taxon>Streptophyta</taxon>
        <taxon>Embryophyta</taxon>
        <taxon>Tracheophyta</taxon>
        <taxon>Spermatophyta</taxon>
        <taxon>Magnoliopsida</taxon>
        <taxon>eudicotyledons</taxon>
        <taxon>Gunneridae</taxon>
        <taxon>Pentapetalae</taxon>
        <taxon>rosids</taxon>
        <taxon>fabids</taxon>
        <taxon>Fabales</taxon>
        <taxon>Fabaceae</taxon>
        <taxon>Papilionoideae</taxon>
        <taxon>50 kb inversion clade</taxon>
        <taxon>NPAAA clade</taxon>
        <taxon>indigoferoid/millettioid clade</taxon>
        <taxon>Phaseoleae</taxon>
        <taxon>Vigna</taxon>
    </lineage>
</organism>
<accession>A0A4D6KX68</accession>
<evidence type="ECO:0000313" key="4">
    <source>
        <dbReference type="Proteomes" id="UP000501690"/>
    </source>
</evidence>
<sequence>MEHQAFVALVAGVTGMAGLSLAQALKEPNCPGGPWKVYGAARRPPPSWFPPSTVDHFITFDAVDSSDTHAKLSPFASEVTHLFWISLQVRADEEDNVRINKTMLLNVLTALKSCTHSKLAHVTVQTGTQHYMGPIHDPVLSTKLISHDPPFHESMARLPYPNFYYALEDLVESYAPSFTYSVHRSSIIVGASSRSIYNSLLTLATYAVICRHVGLAFRYPGTKYTWEHFCDMTDAGVLAQQHVWAAVTPETRNEAFNCTNGDVFTWKSIWKLLCELFDVEFVPFDETQTFDVVELMRDKGSIWKEIVEKYELHNTILEEITCYDALQAVLRFKFQHVSSMNKSREYGFFGHVDTFKTLKEPNCPGGPWKVYGAARRPPPSWFPPSTVDHFITFDAVDSSDTHAKLSPFASEVTHLFWISLQVRADEEDNVRINKTMLLNVLTALKSCTHSKLAHVTVQTGTQHYMGPIHDPVLSTKLISHDPPFHESMARLPYPNFYYALEDLVESYAPSFTYSVHRSSIIVGASSRSIYNSLLTLATYAVICRHVGLAFRYPGTKYTWEHFCDMTDAGVLAQQHVWAAVTPETRNEAFNCTNGDVFTWKSIWKLLCELFDVEFVPFDETQTFDVVELMRDKGSIWKEIVEKYELHNTILEEITCYDALQAVLRFKFQHVSSMNKSREYGFFGHVDTFKSIRFWVEKLREMKIIPSYQH</sequence>
<feature type="domain" description="PRISE-like Rossmann-fold" evidence="2">
    <location>
        <begin position="77"/>
        <end position="357"/>
    </location>
</feature>
<dbReference type="GO" id="GO:0016627">
    <property type="term" value="F:oxidoreductase activity, acting on the CH-CH group of donors"/>
    <property type="evidence" value="ECO:0007669"/>
    <property type="project" value="UniProtKB-ARBA"/>
</dbReference>
<dbReference type="Proteomes" id="UP000501690">
    <property type="component" value="Linkage Group LG2"/>
</dbReference>
<keyword evidence="4" id="KW-1185">Reference proteome</keyword>
<dbReference type="PANTHER" id="PTHR32487:SF13">
    <property type="entry name" value="LOW QUALITY PROTEIN: IRIDOID SYNTHASE-LIKE"/>
    <property type="match status" value="1"/>
</dbReference>
<feature type="domain" description="PRISE-like Rossmann-fold" evidence="2">
    <location>
        <begin position="410"/>
        <end position="705"/>
    </location>
</feature>
<dbReference type="InterPro" id="IPR036291">
    <property type="entry name" value="NAD(P)-bd_dom_sf"/>
</dbReference>
<dbReference type="CDD" id="cd08948">
    <property type="entry name" value="5beta-POR_like_SDR_a"/>
    <property type="match status" value="2"/>
</dbReference>
<gene>
    <name evidence="3" type="ORF">DEO72_LG2g358</name>
</gene>
<reference evidence="3 4" key="1">
    <citation type="submission" date="2019-04" db="EMBL/GenBank/DDBJ databases">
        <title>An improved genome assembly and genetic linkage map for asparagus bean, Vigna unguiculata ssp. sesquipedialis.</title>
        <authorList>
            <person name="Xia Q."/>
            <person name="Zhang R."/>
            <person name="Dong Y."/>
        </authorList>
    </citation>
    <scope>NUCLEOTIDE SEQUENCE [LARGE SCALE GENOMIC DNA]</scope>
    <source>
        <tissue evidence="3">Leaf</tissue>
    </source>
</reference>
<dbReference type="AlphaFoldDB" id="A0A4D6KX68"/>
<keyword evidence="1" id="KW-0732">Signal</keyword>
<evidence type="ECO:0000256" key="1">
    <source>
        <dbReference type="SAM" id="SignalP"/>
    </source>
</evidence>
<evidence type="ECO:0000259" key="2">
    <source>
        <dbReference type="Pfam" id="PF22917"/>
    </source>
</evidence>
<feature type="chain" id="PRO_5020038534" description="PRISE-like Rossmann-fold domain-containing protein" evidence="1">
    <location>
        <begin position="25"/>
        <end position="709"/>
    </location>
</feature>
<dbReference type="PANTHER" id="PTHR32487">
    <property type="entry name" value="3-OXO-DELTA(4,5)-STEROID 5-BETA-REDUCTASE"/>
    <property type="match status" value="1"/>
</dbReference>
<dbReference type="GO" id="GO:0006629">
    <property type="term" value="P:lipid metabolic process"/>
    <property type="evidence" value="ECO:0007669"/>
    <property type="project" value="UniProtKB-ARBA"/>
</dbReference>
<name>A0A4D6KX68_VIGUN</name>
<dbReference type="InterPro" id="IPR055222">
    <property type="entry name" value="PRISE-like_Rossmann-fold"/>
</dbReference>
<feature type="signal peptide" evidence="1">
    <location>
        <begin position="1"/>
        <end position="24"/>
    </location>
</feature>
<proteinExistence type="predicted"/>
<protein>
    <recommendedName>
        <fullName evidence="2">PRISE-like Rossmann-fold domain-containing protein</fullName>
    </recommendedName>
</protein>
<dbReference type="Pfam" id="PF22917">
    <property type="entry name" value="PRISE"/>
    <property type="match status" value="2"/>
</dbReference>